<keyword evidence="7 9" id="KW-0503">Monooxygenase</keyword>
<comment type="cofactor">
    <cofactor evidence="1 8">
        <name>heme</name>
        <dbReference type="ChEBI" id="CHEBI:30413"/>
    </cofactor>
</comment>
<evidence type="ECO:0000256" key="8">
    <source>
        <dbReference type="PIRSR" id="PIRSR602403-1"/>
    </source>
</evidence>
<sequence length="491" mass="54872">MTTRAMTVLQEYDSYGIVGLLLSLLVAGIVSWWSLCADAVGTKLPVLNGKRRWEFTKKNLHHRFASEAAKILQQGFQEQNGPFQLMSDIGAITILRPEHATMIQNEKRLSFPAWSLKQFPPWISGFEAFTAASGEIVHATIKKDMTSSIDQLARPLSDQINATLQGLWGNDTTWHPIPTKHDVRKVISGANALALVGPSLCADKDWRRVSEEFATLAFLAASDLRKWPAVLQPLVQWLLPSCRTLRRTCAEARAMIARTQTEREAGAAGGQQLDVAMALLSLSLTGIHTTTDMVTQLIYDLSARPDLVRELREEARSVLQDHNGHFSKASLYKLRLLDSVLKESQRLKPFGLVELKRLALEDVTLPDNTRIPKNTLVAVSTQRMTDAQCYPDPATFDGHRFLKLRQQRDQSENAHQFASTSPDHLGFGLGIHSCPGRFLAAAMVKIAVCHIILHYDLRISDPPRTVDSGIARLADPECRILVRRRQEVIRI</sequence>
<keyword evidence="4 8" id="KW-0479">Metal-binding</keyword>
<dbReference type="InterPro" id="IPR036396">
    <property type="entry name" value="Cyt_P450_sf"/>
</dbReference>
<evidence type="ECO:0000313" key="12">
    <source>
        <dbReference type="Proteomes" id="UP000248817"/>
    </source>
</evidence>
<dbReference type="Gene3D" id="1.10.630.10">
    <property type="entry name" value="Cytochrome P450"/>
    <property type="match status" value="1"/>
</dbReference>
<evidence type="ECO:0000256" key="4">
    <source>
        <dbReference type="ARBA" id="ARBA00022723"/>
    </source>
</evidence>
<keyword evidence="12" id="KW-1185">Reference proteome</keyword>
<evidence type="ECO:0000256" key="10">
    <source>
        <dbReference type="SAM" id="Phobius"/>
    </source>
</evidence>
<dbReference type="GO" id="GO:0004497">
    <property type="term" value="F:monooxygenase activity"/>
    <property type="evidence" value="ECO:0007669"/>
    <property type="project" value="UniProtKB-KW"/>
</dbReference>
<dbReference type="GO" id="GO:0020037">
    <property type="term" value="F:heme binding"/>
    <property type="evidence" value="ECO:0007669"/>
    <property type="project" value="InterPro"/>
</dbReference>
<dbReference type="PRINTS" id="PR00465">
    <property type="entry name" value="EP450IV"/>
</dbReference>
<evidence type="ECO:0000313" key="11">
    <source>
        <dbReference type="EMBL" id="PYI26852.1"/>
    </source>
</evidence>
<evidence type="ECO:0000256" key="7">
    <source>
        <dbReference type="ARBA" id="ARBA00023033"/>
    </source>
</evidence>
<name>A0A2V5HVX3_9EURO</name>
<dbReference type="GO" id="GO:0016705">
    <property type="term" value="F:oxidoreductase activity, acting on paired donors, with incorporation or reduction of molecular oxygen"/>
    <property type="evidence" value="ECO:0007669"/>
    <property type="project" value="InterPro"/>
</dbReference>
<reference evidence="11 12" key="1">
    <citation type="submission" date="2018-02" db="EMBL/GenBank/DDBJ databases">
        <title>The genomes of Aspergillus section Nigri reveals drivers in fungal speciation.</title>
        <authorList>
            <consortium name="DOE Joint Genome Institute"/>
            <person name="Vesth T.C."/>
            <person name="Nybo J."/>
            <person name="Theobald S."/>
            <person name="Brandl J."/>
            <person name="Frisvad J.C."/>
            <person name="Nielsen K.F."/>
            <person name="Lyhne E.K."/>
            <person name="Kogle M.E."/>
            <person name="Kuo A."/>
            <person name="Riley R."/>
            <person name="Clum A."/>
            <person name="Nolan M."/>
            <person name="Lipzen A."/>
            <person name="Salamov A."/>
            <person name="Henrissat B."/>
            <person name="Wiebenga A."/>
            <person name="De vries R.P."/>
            <person name="Grigoriev I.V."/>
            <person name="Mortensen U.H."/>
            <person name="Andersen M.R."/>
            <person name="Baker S.E."/>
        </authorList>
    </citation>
    <scope>NUCLEOTIDE SEQUENCE [LARGE SCALE GENOMIC DNA]</scope>
    <source>
        <strain evidence="11 12">CBS 114.80</strain>
    </source>
</reference>
<keyword evidence="10" id="KW-0472">Membrane</keyword>
<accession>A0A2V5HVX3</accession>
<keyword evidence="5 9" id="KW-0560">Oxidoreductase</keyword>
<evidence type="ECO:0000256" key="1">
    <source>
        <dbReference type="ARBA" id="ARBA00001971"/>
    </source>
</evidence>
<evidence type="ECO:0000256" key="6">
    <source>
        <dbReference type="ARBA" id="ARBA00023004"/>
    </source>
</evidence>
<evidence type="ECO:0000256" key="2">
    <source>
        <dbReference type="ARBA" id="ARBA00010617"/>
    </source>
</evidence>
<feature type="transmembrane region" description="Helical" evidence="10">
    <location>
        <begin position="12"/>
        <end position="35"/>
    </location>
</feature>
<dbReference type="InterPro" id="IPR002403">
    <property type="entry name" value="Cyt_P450_E_grp-IV"/>
</dbReference>
<keyword evidence="6 8" id="KW-0408">Iron</keyword>
<dbReference type="CDD" id="cd11041">
    <property type="entry name" value="CYP503A1-like"/>
    <property type="match status" value="1"/>
</dbReference>
<dbReference type="InterPro" id="IPR001128">
    <property type="entry name" value="Cyt_P450"/>
</dbReference>
<proteinExistence type="inferred from homology"/>
<dbReference type="PROSITE" id="PS00086">
    <property type="entry name" value="CYTOCHROME_P450"/>
    <property type="match status" value="1"/>
</dbReference>
<keyword evidence="10" id="KW-1133">Transmembrane helix</keyword>
<evidence type="ECO:0000256" key="3">
    <source>
        <dbReference type="ARBA" id="ARBA00022617"/>
    </source>
</evidence>
<evidence type="ECO:0000256" key="5">
    <source>
        <dbReference type="ARBA" id="ARBA00023002"/>
    </source>
</evidence>
<dbReference type="AlphaFoldDB" id="A0A2V5HVX3"/>
<dbReference type="Pfam" id="PF00067">
    <property type="entry name" value="p450"/>
    <property type="match status" value="1"/>
</dbReference>
<keyword evidence="10" id="KW-0812">Transmembrane</keyword>
<comment type="similarity">
    <text evidence="2 9">Belongs to the cytochrome P450 family.</text>
</comment>
<dbReference type="GO" id="GO:0019748">
    <property type="term" value="P:secondary metabolic process"/>
    <property type="evidence" value="ECO:0007669"/>
    <property type="project" value="UniProtKB-ARBA"/>
</dbReference>
<dbReference type="SUPFAM" id="SSF48264">
    <property type="entry name" value="Cytochrome P450"/>
    <property type="match status" value="1"/>
</dbReference>
<dbReference type="PANTHER" id="PTHR46206:SF2">
    <property type="entry name" value="CYTOCHROME P450 MONOOXYGENASE AUSG-RELATED"/>
    <property type="match status" value="1"/>
</dbReference>
<evidence type="ECO:0000256" key="9">
    <source>
        <dbReference type="RuleBase" id="RU000461"/>
    </source>
</evidence>
<keyword evidence="3 8" id="KW-0349">Heme</keyword>
<gene>
    <name evidence="11" type="ORF">BP00DRAFT_380857</name>
</gene>
<dbReference type="InterPro" id="IPR017972">
    <property type="entry name" value="Cyt_P450_CS"/>
</dbReference>
<feature type="binding site" description="axial binding residue" evidence="8">
    <location>
        <position position="434"/>
    </location>
    <ligand>
        <name>heme</name>
        <dbReference type="ChEBI" id="CHEBI:30413"/>
    </ligand>
    <ligandPart>
        <name>Fe</name>
        <dbReference type="ChEBI" id="CHEBI:18248"/>
    </ligandPart>
</feature>
<organism evidence="11 12">
    <name type="scientific">Aspergillus indologenus CBS 114.80</name>
    <dbReference type="NCBI Taxonomy" id="1450541"/>
    <lineage>
        <taxon>Eukaryota</taxon>
        <taxon>Fungi</taxon>
        <taxon>Dikarya</taxon>
        <taxon>Ascomycota</taxon>
        <taxon>Pezizomycotina</taxon>
        <taxon>Eurotiomycetes</taxon>
        <taxon>Eurotiomycetidae</taxon>
        <taxon>Eurotiales</taxon>
        <taxon>Aspergillaceae</taxon>
        <taxon>Aspergillus</taxon>
        <taxon>Aspergillus subgen. Circumdati</taxon>
    </lineage>
</organism>
<dbReference type="GO" id="GO:0005506">
    <property type="term" value="F:iron ion binding"/>
    <property type="evidence" value="ECO:0007669"/>
    <property type="project" value="InterPro"/>
</dbReference>
<dbReference type="EMBL" id="KZ825584">
    <property type="protein sequence ID" value="PYI26852.1"/>
    <property type="molecule type" value="Genomic_DNA"/>
</dbReference>
<dbReference type="Proteomes" id="UP000248817">
    <property type="component" value="Unassembled WGS sequence"/>
</dbReference>
<dbReference type="PANTHER" id="PTHR46206">
    <property type="entry name" value="CYTOCHROME P450"/>
    <property type="match status" value="1"/>
</dbReference>
<protein>
    <submittedName>
        <fullName evidence="11">Putative cytochrome P450</fullName>
    </submittedName>
</protein>